<dbReference type="InterPro" id="IPR050264">
    <property type="entry name" value="Bact_CCA-adding_enz_type3_sf"/>
</dbReference>
<evidence type="ECO:0000313" key="12">
    <source>
        <dbReference type="Proteomes" id="UP000034316"/>
    </source>
</evidence>
<dbReference type="STRING" id="1618333.UR93_C0001G0038"/>
<dbReference type="InterPro" id="IPR043519">
    <property type="entry name" value="NT_sf"/>
</dbReference>
<comment type="caution">
    <text evidence="11">The sequence shown here is derived from an EMBL/GenBank/DDBJ whole genome shotgun (WGS) entry which is preliminary data.</text>
</comment>
<organism evidence="11 12">
    <name type="scientific">Berkelbacteria bacterium GW2011_GWA2_35_9</name>
    <dbReference type="NCBI Taxonomy" id="1618333"/>
    <lineage>
        <taxon>Bacteria</taxon>
        <taxon>Candidatus Berkelbacteria</taxon>
    </lineage>
</organism>
<dbReference type="Pfam" id="PF01743">
    <property type="entry name" value="PolyA_pol"/>
    <property type="match status" value="1"/>
</dbReference>
<gene>
    <name evidence="11" type="ORF">UR93_C0001G0038</name>
</gene>
<keyword evidence="7" id="KW-0460">Magnesium</keyword>
<dbReference type="AlphaFoldDB" id="A0A0G0DK85"/>
<evidence type="ECO:0000313" key="11">
    <source>
        <dbReference type="EMBL" id="KKP89206.1"/>
    </source>
</evidence>
<dbReference type="CDD" id="cd05398">
    <property type="entry name" value="NT_ClassII-CCAase"/>
    <property type="match status" value="1"/>
</dbReference>
<dbReference type="Gene3D" id="1.10.3090.10">
    <property type="entry name" value="cca-adding enzyme, domain 2"/>
    <property type="match status" value="1"/>
</dbReference>
<keyword evidence="2 8" id="KW-0808">Transferase</keyword>
<evidence type="ECO:0000259" key="9">
    <source>
        <dbReference type="Pfam" id="PF01743"/>
    </source>
</evidence>
<name>A0A0G0DK85_9BACT</name>
<evidence type="ECO:0000256" key="7">
    <source>
        <dbReference type="ARBA" id="ARBA00022842"/>
    </source>
</evidence>
<feature type="domain" description="tRNA nucleotidyltransferase/poly(A) polymerase RNA and SrmB- binding" evidence="10">
    <location>
        <begin position="167"/>
        <end position="227"/>
    </location>
</feature>
<feature type="domain" description="Poly A polymerase head" evidence="9">
    <location>
        <begin position="22"/>
        <end position="140"/>
    </location>
</feature>
<sequence length="437" mass="50872">MIPKEVIKIIKKLQANGFIGLIAGGAVRDLVLGREINDYDIVSNAEYHDLIKIFSKVVPYALEYGVSLIIENNKSYEITLFRKDFEYSDGRRPKYIEKSTPKEDAMRRDFTINALYYDPIGKKIIDYIGGKKDLEDKLIRFVGIPTERINEDNLRLLRAIRIKNQLNFSYENETLKAIIDHSDLIKKVSNARVGQEMAKILLSKNRSQAIKELSSFGILKYIMPEITRLKGLKQPDIFHQEGDVLTHTFLALSQIDDYENLYVILATLFHDSGKLEAITYPRNENDRIRFNDHAYYSASIANQVMTRFNYSKVIRQSTIWLIKNHMSWFQIFEMSQAKKQKMFNHPLFSDLIKLAYYDAMGTYPQNIDHVVELQQLYQKEYRPLPKKLLTGKDLVELGIDKKMIGKVLEKIYNLQINGKIRSKKEALKKVSQLLINR</sequence>
<dbReference type="PANTHER" id="PTHR46173:SF1">
    <property type="entry name" value="CCA TRNA NUCLEOTIDYLTRANSFERASE 1, MITOCHONDRIAL"/>
    <property type="match status" value="1"/>
</dbReference>
<dbReference type="SUPFAM" id="SSF81891">
    <property type="entry name" value="Poly A polymerase C-terminal region-like"/>
    <property type="match status" value="1"/>
</dbReference>
<dbReference type="Gene3D" id="3.30.460.10">
    <property type="entry name" value="Beta Polymerase, domain 2"/>
    <property type="match status" value="1"/>
</dbReference>
<dbReference type="PATRIC" id="fig|1618333.3.peg.41"/>
<reference evidence="11 12" key="1">
    <citation type="journal article" date="2015" name="Nature">
        <title>rRNA introns, odd ribosomes, and small enigmatic genomes across a large radiation of phyla.</title>
        <authorList>
            <person name="Brown C.T."/>
            <person name="Hug L.A."/>
            <person name="Thomas B.C."/>
            <person name="Sharon I."/>
            <person name="Castelle C.J."/>
            <person name="Singh A."/>
            <person name="Wilkins M.J."/>
            <person name="Williams K.H."/>
            <person name="Banfield J.F."/>
        </authorList>
    </citation>
    <scope>NUCLEOTIDE SEQUENCE [LARGE SCALE GENOMIC DNA]</scope>
</reference>
<evidence type="ECO:0000256" key="2">
    <source>
        <dbReference type="ARBA" id="ARBA00022679"/>
    </source>
</evidence>
<dbReference type="PANTHER" id="PTHR46173">
    <property type="entry name" value="CCA TRNA NUCLEOTIDYLTRANSFERASE 1, MITOCHONDRIAL"/>
    <property type="match status" value="1"/>
</dbReference>
<dbReference type="InterPro" id="IPR032828">
    <property type="entry name" value="PolyA_RNA-bd"/>
</dbReference>
<accession>A0A0G0DK85</accession>
<dbReference type="GO" id="GO:0046872">
    <property type="term" value="F:metal ion binding"/>
    <property type="evidence" value="ECO:0007669"/>
    <property type="project" value="UniProtKB-KW"/>
</dbReference>
<comment type="similarity">
    <text evidence="8">Belongs to the tRNA nucleotidyltransferase/poly(A) polymerase family.</text>
</comment>
<dbReference type="SUPFAM" id="SSF81301">
    <property type="entry name" value="Nucleotidyltransferase"/>
    <property type="match status" value="1"/>
</dbReference>
<dbReference type="Pfam" id="PF12627">
    <property type="entry name" value="PolyA_pol_RNAbd"/>
    <property type="match status" value="1"/>
</dbReference>
<evidence type="ECO:0000256" key="4">
    <source>
        <dbReference type="ARBA" id="ARBA00022695"/>
    </source>
</evidence>
<proteinExistence type="inferred from homology"/>
<dbReference type="GO" id="GO:0008033">
    <property type="term" value="P:tRNA processing"/>
    <property type="evidence" value="ECO:0007669"/>
    <property type="project" value="UniProtKB-KW"/>
</dbReference>
<protein>
    <submittedName>
        <fullName evidence="11">Poly(A) polymerase</fullName>
    </submittedName>
</protein>
<dbReference type="Proteomes" id="UP000034316">
    <property type="component" value="Unassembled WGS sequence"/>
</dbReference>
<keyword evidence="3" id="KW-0819">tRNA processing</keyword>
<keyword evidence="5" id="KW-0479">Metal-binding</keyword>
<keyword evidence="4" id="KW-0548">Nucleotidyltransferase</keyword>
<dbReference type="GO" id="GO:0016779">
    <property type="term" value="F:nucleotidyltransferase activity"/>
    <property type="evidence" value="ECO:0007669"/>
    <property type="project" value="UniProtKB-KW"/>
</dbReference>
<keyword evidence="6" id="KW-0547">Nucleotide-binding</keyword>
<dbReference type="GO" id="GO:0000166">
    <property type="term" value="F:nucleotide binding"/>
    <property type="evidence" value="ECO:0007669"/>
    <property type="project" value="UniProtKB-KW"/>
</dbReference>
<evidence type="ECO:0000256" key="6">
    <source>
        <dbReference type="ARBA" id="ARBA00022741"/>
    </source>
</evidence>
<dbReference type="EMBL" id="LBRB01000001">
    <property type="protein sequence ID" value="KKP89206.1"/>
    <property type="molecule type" value="Genomic_DNA"/>
</dbReference>
<evidence type="ECO:0000256" key="8">
    <source>
        <dbReference type="RuleBase" id="RU003953"/>
    </source>
</evidence>
<keyword evidence="8" id="KW-0694">RNA-binding</keyword>
<evidence type="ECO:0000256" key="5">
    <source>
        <dbReference type="ARBA" id="ARBA00022723"/>
    </source>
</evidence>
<evidence type="ECO:0000256" key="3">
    <source>
        <dbReference type="ARBA" id="ARBA00022694"/>
    </source>
</evidence>
<evidence type="ECO:0000256" key="1">
    <source>
        <dbReference type="ARBA" id="ARBA00001946"/>
    </source>
</evidence>
<dbReference type="InterPro" id="IPR002646">
    <property type="entry name" value="PolA_pol_head_dom"/>
</dbReference>
<evidence type="ECO:0000259" key="10">
    <source>
        <dbReference type="Pfam" id="PF12627"/>
    </source>
</evidence>
<comment type="cofactor">
    <cofactor evidence="1">
        <name>Mg(2+)</name>
        <dbReference type="ChEBI" id="CHEBI:18420"/>
    </cofactor>
</comment>
<dbReference type="GO" id="GO:0000049">
    <property type="term" value="F:tRNA binding"/>
    <property type="evidence" value="ECO:0007669"/>
    <property type="project" value="TreeGrafter"/>
</dbReference>